<dbReference type="CDD" id="cd00102">
    <property type="entry name" value="IPT"/>
    <property type="match status" value="1"/>
</dbReference>
<reference evidence="5 6" key="1">
    <citation type="submission" date="2023-12" db="EMBL/GenBank/DDBJ databases">
        <title>the genome sequence of Hyalangium sp. s54d21.</title>
        <authorList>
            <person name="Zhang X."/>
        </authorList>
    </citation>
    <scope>NUCLEOTIDE SEQUENCE [LARGE SCALE GENOMIC DNA]</scope>
    <source>
        <strain evidence="6">s54d21</strain>
    </source>
</reference>
<dbReference type="InterPro" id="IPR003344">
    <property type="entry name" value="Big_1_dom"/>
</dbReference>
<evidence type="ECO:0000313" key="6">
    <source>
        <dbReference type="Proteomes" id="UP001291309"/>
    </source>
</evidence>
<name>A0ABU5HE71_9BACT</name>
<sequence>MSLRSPSLSWCLTLGTLLVGLTFGCGDSAQPPIPPPSKQLPDAAKSSVELSRTSNVRADGADEVSITVTVRKGDGVVMADRTVMLEVSGEGNTLRPASGKTNTEGVMTAKLVSTRGGAKQVTARVQTDGEPVVLSSRPTVEFVALQPKKLAFTAMPLEATAGALMSPVLEVSIQDETGATVREVVGTVTLELASGPGGGQPEGSLTVSAVDGVARFPELLFKKAGTGYSLRATSGALTAATSPLFDVVPAAASVLELSGLPASMTAGDTTSVDVTVKDAFGNLATNYRGTLRFSSTDGFAPMPAEHTFTEADAGRKTFTGLSLQRAGTQRVTVTDSVNPGLTVEAEVQVGAAATFRILFNRHPLSRFSVRAAMSEVEVIFLDRFENVTAVSGPAVSLALNPASGVLGGTTTLSPVDGRASFTDLSVTHEGTGYTLVATAGTFNSATSSAFNIVDDVAPAAPQLSQGTTAPTSIEVRWTAVGDDGVLGTATSQELRYSASNIVSDADFAAATPVATGTPQAGGSAEQATLTGLTPGSNYYVALKVTDSAGNSVRSATLPVSTPNPTVTQLVFTVQPVDTAADSVLPELKVALRDINGDTVTSATSAVTLTLRGGPTLTRTVNAVAGVASFPGLSITTAGTGYFFEATVGGTVPTAQSNAFAILPAAANHLELVGLVAPVGAGQPGSVQVTAYDAFNNIASGYRGTVRFTSNDAAATLPADFTFAAGDAGRKVFTNGVVLRTAGSRTVTVADTVNGTLTDSLTVDVVNGAATQLVLTASAASVTAGSPFSLEVTLRDSAGNIAIDYTGTVSFTSTETNGVIPSDYTFTALDAGQKTFSNVELRTAGPQSITARDIGNASLTDTESLTVNAAAVVSLAFSAPANATAGTAFSVTVSAIDTFNNVVSGYTGTVSFSSDDTQATLPANYTFTPGDAGSRMFSATFGTAGTQPLRVSDGTRNASASILVAPGAATRLALTGLEASLTAGTSDSVDVTAYDAFNNVATGYTGTVRFTSTDPAAVLPPNYTFTASDSGTQPFLVELRTGGPRVIAVTDTGNAALTDDEQTNVVAGSPAKLVFSQQPTNGTVRSTLNPVSVTLVDAYDNTTTATAPQVTVSLLGGGGNATLSGTRTVSPAGGVATFSALSIDQEATDFQLAASADDLIGATSTVFTVVDNLSPDLVVITATQSSATSVTVAWMAVGDDGSLGRASSYQLRYSTSPINSETDFASATEFPTGAPQNPGTSESVLVTGLTLDNDLYFALKVLDGAGNFSRSEDVMVGGSGPCSGVTCTPPATTCSADGTSVVSYTSACQEDTGTCQDTPTTTRCQSYETCSTGACVPVTPGSQAGQILISEFSALGSEFIELHNTTGVPLDVHGFTLRNAAGQMVTLRAVTDPNGTAGTPVTIGATGYLYGVANPSGAIPPGVGFVYGDPGTSFALADTGDALALYSAAPAGNLQDAVDFRSFVTNPDVPLTAADFVGFAGSSTQLDLSGTTAGGNDTATNWCVSFYEAGQRGSRITHSRGGANGRCKVAVINELFIDPSGGDDGKGFIEIAGPGGSVIGGARLIDVEGKGAQAGQPNTAVSFTFPAGTRIPADGILLVADAALSGVTLVPNFVNGVDVKTATLDPENNGGDSIQLVSAAIPATLLDAVGYDPAGANLDTNVASNGLAMYEGATALYLGPNGNSTVSLVRSPNSTDTDNNRNDFRSDPSSTPGLPNDTINLTVTGMTPDDAPSIAASTVVTVMGTDFGPGMRARFGTGAEGPCTVLGPTEATCTAAAGSATPTRVDVLFKNNVAIGTPDLTVGNAFTFTGSLNETGNTDEADYCNLQFPASFTVTTGQATPFLYGQLYEAGVTDGGGAPAGWIAEVGYGPTASSPLTTNTWRFFSAVHNTQVGNNDEFVGSFVAPAAGSYSYTFRFSSDNGIRWTYCDLNGAGSNTGVDFQTTQLGAMTVSN</sequence>
<dbReference type="RefSeq" id="WP_321550123.1">
    <property type="nucleotide sequence ID" value="NZ_JAXIVS010000014.1"/>
</dbReference>
<dbReference type="SUPFAM" id="SSF81296">
    <property type="entry name" value="E set domains"/>
    <property type="match status" value="1"/>
</dbReference>
<evidence type="ECO:0000259" key="4">
    <source>
        <dbReference type="PROSITE" id="PS51127"/>
    </source>
</evidence>
<dbReference type="InterPro" id="IPR008964">
    <property type="entry name" value="Invasin/intimin_cell_adhesion"/>
</dbReference>
<evidence type="ECO:0000256" key="1">
    <source>
        <dbReference type="ARBA" id="ARBA00010116"/>
    </source>
</evidence>
<feature type="domain" description="Fibronectin type-III" evidence="3">
    <location>
        <begin position="457"/>
        <end position="564"/>
    </location>
</feature>
<dbReference type="SMART" id="SM00060">
    <property type="entry name" value="FN3"/>
    <property type="match status" value="2"/>
</dbReference>
<dbReference type="PROSITE" id="PS51257">
    <property type="entry name" value="PROKAR_LIPOPROTEIN"/>
    <property type="match status" value="1"/>
</dbReference>
<comment type="caution">
    <text evidence="5">The sequence shown here is derived from an EMBL/GenBank/DDBJ whole genome shotgun (WGS) entry which is preliminary data.</text>
</comment>
<feature type="domain" description="Big-1" evidence="4">
    <location>
        <begin position="47"/>
        <end position="143"/>
    </location>
</feature>
<organism evidence="5 6">
    <name type="scientific">Hyalangium rubrum</name>
    <dbReference type="NCBI Taxonomy" id="3103134"/>
    <lineage>
        <taxon>Bacteria</taxon>
        <taxon>Pseudomonadati</taxon>
        <taxon>Myxococcota</taxon>
        <taxon>Myxococcia</taxon>
        <taxon>Myxococcales</taxon>
        <taxon>Cystobacterineae</taxon>
        <taxon>Archangiaceae</taxon>
        <taxon>Hyalangium</taxon>
    </lineage>
</organism>
<dbReference type="PROSITE" id="PS50853">
    <property type="entry name" value="FN3"/>
    <property type="match status" value="1"/>
</dbReference>
<evidence type="ECO:0000313" key="5">
    <source>
        <dbReference type="EMBL" id="MDY7231414.1"/>
    </source>
</evidence>
<dbReference type="CDD" id="cd00063">
    <property type="entry name" value="FN3"/>
    <property type="match status" value="1"/>
</dbReference>
<dbReference type="Pfam" id="PF02369">
    <property type="entry name" value="Big_1"/>
    <property type="match status" value="1"/>
</dbReference>
<dbReference type="InterPro" id="IPR013783">
    <property type="entry name" value="Ig-like_fold"/>
</dbReference>
<gene>
    <name evidence="5" type="ORF">SYV04_33795</name>
</gene>
<evidence type="ECO:0000259" key="3">
    <source>
        <dbReference type="PROSITE" id="PS50853"/>
    </source>
</evidence>
<accession>A0ABU5HE71</accession>
<dbReference type="Gene3D" id="2.60.40.10">
    <property type="entry name" value="Immunoglobulins"/>
    <property type="match status" value="4"/>
</dbReference>
<dbReference type="SUPFAM" id="SSF49265">
    <property type="entry name" value="Fibronectin type III"/>
    <property type="match status" value="1"/>
</dbReference>
<comment type="similarity">
    <text evidence="1">Belongs to the intimin/invasin family.</text>
</comment>
<dbReference type="SUPFAM" id="SSF49373">
    <property type="entry name" value="Invasin/intimin cell-adhesion fragments"/>
    <property type="match status" value="1"/>
</dbReference>
<dbReference type="PROSITE" id="PS51127">
    <property type="entry name" value="BIG1"/>
    <property type="match status" value="1"/>
</dbReference>
<dbReference type="InterPro" id="IPR014756">
    <property type="entry name" value="Ig_E-set"/>
</dbReference>
<dbReference type="SMART" id="SM00634">
    <property type="entry name" value="BID_1"/>
    <property type="match status" value="1"/>
</dbReference>
<evidence type="ECO:0000256" key="2">
    <source>
        <dbReference type="SAM" id="MobiDB-lite"/>
    </source>
</evidence>
<feature type="region of interest" description="Disordered" evidence="2">
    <location>
        <begin position="1688"/>
        <end position="1714"/>
    </location>
</feature>
<dbReference type="InterPro" id="IPR036116">
    <property type="entry name" value="FN3_sf"/>
</dbReference>
<dbReference type="InterPro" id="IPR003961">
    <property type="entry name" value="FN3_dom"/>
</dbReference>
<dbReference type="EMBL" id="JAXIVS010000014">
    <property type="protein sequence ID" value="MDY7231414.1"/>
    <property type="molecule type" value="Genomic_DNA"/>
</dbReference>
<dbReference type="Proteomes" id="UP001291309">
    <property type="component" value="Unassembled WGS sequence"/>
</dbReference>
<keyword evidence="6" id="KW-1185">Reference proteome</keyword>
<proteinExistence type="inferred from homology"/>
<protein>
    <submittedName>
        <fullName evidence="5">Ig-like domain-containing protein</fullName>
    </submittedName>
</protein>